<name>A0A4R2LX01_9BACE</name>
<sequence length="50" mass="5672">MTLSGHLFSYNLHIKSPFIKDTEEENTKYVHTLANPCPHLMSSNPTLEGK</sequence>
<organism evidence="1 2">
    <name type="scientific">Prevotella heparinolytica</name>
    <dbReference type="NCBI Taxonomy" id="28113"/>
    <lineage>
        <taxon>Bacteria</taxon>
        <taxon>Pseudomonadati</taxon>
        <taxon>Bacteroidota</taxon>
        <taxon>Bacteroidia</taxon>
        <taxon>Bacteroidales</taxon>
        <taxon>Bacteroidaceae</taxon>
        <taxon>Bacteroides</taxon>
    </lineage>
</organism>
<accession>A0A4R2LX01</accession>
<dbReference type="AlphaFoldDB" id="A0A4R2LX01"/>
<dbReference type="EMBL" id="SLXB01000002">
    <property type="protein sequence ID" value="TCO96033.1"/>
    <property type="molecule type" value="Genomic_DNA"/>
</dbReference>
<comment type="caution">
    <text evidence="1">The sequence shown here is derived from an EMBL/GenBank/DDBJ whole genome shotgun (WGS) entry which is preliminary data.</text>
</comment>
<reference evidence="1 2" key="1">
    <citation type="submission" date="2019-03" db="EMBL/GenBank/DDBJ databases">
        <title>Genomic Encyclopedia of Type Strains, Phase IV (KMG-IV): sequencing the most valuable type-strain genomes for metagenomic binning, comparative biology and taxonomic classification.</title>
        <authorList>
            <person name="Goeker M."/>
        </authorList>
    </citation>
    <scope>NUCLEOTIDE SEQUENCE [LARGE SCALE GENOMIC DNA]</scope>
    <source>
        <strain evidence="1 2">DSM 23917</strain>
    </source>
</reference>
<gene>
    <name evidence="1" type="ORF">EV202_102136</name>
</gene>
<dbReference type="Proteomes" id="UP000295600">
    <property type="component" value="Unassembled WGS sequence"/>
</dbReference>
<proteinExistence type="predicted"/>
<protein>
    <submittedName>
        <fullName evidence="1">Uncharacterized protein</fullName>
    </submittedName>
</protein>
<evidence type="ECO:0000313" key="1">
    <source>
        <dbReference type="EMBL" id="TCO96033.1"/>
    </source>
</evidence>
<evidence type="ECO:0000313" key="2">
    <source>
        <dbReference type="Proteomes" id="UP000295600"/>
    </source>
</evidence>